<dbReference type="InterPro" id="IPR000742">
    <property type="entry name" value="EGF"/>
</dbReference>
<evidence type="ECO:0000259" key="3">
    <source>
        <dbReference type="PROSITE" id="PS50026"/>
    </source>
</evidence>
<evidence type="ECO:0000256" key="1">
    <source>
        <dbReference type="SAM" id="MobiDB-lite"/>
    </source>
</evidence>
<dbReference type="STRING" id="1618436.UV59_C0019G0006"/>
<feature type="compositionally biased region" description="Pro residues" evidence="1">
    <location>
        <begin position="25"/>
        <end position="39"/>
    </location>
</feature>
<evidence type="ECO:0000313" key="4">
    <source>
        <dbReference type="EMBL" id="KKS84431.1"/>
    </source>
</evidence>
<feature type="compositionally biased region" description="Polar residues" evidence="1">
    <location>
        <begin position="1"/>
        <end position="19"/>
    </location>
</feature>
<reference evidence="4 5" key="1">
    <citation type="journal article" date="2015" name="Nature">
        <title>rRNA introns, odd ribosomes, and small enigmatic genomes across a large radiation of phyla.</title>
        <authorList>
            <person name="Brown C.T."/>
            <person name="Hug L.A."/>
            <person name="Thomas B.C."/>
            <person name="Sharon I."/>
            <person name="Castelle C.J."/>
            <person name="Singh A."/>
            <person name="Wilkins M.J."/>
            <person name="Williams K.H."/>
            <person name="Banfield J.F."/>
        </authorList>
    </citation>
    <scope>NUCLEOTIDE SEQUENCE [LARGE SCALE GENOMIC DNA]</scope>
</reference>
<name>A0A0G1EN14_9BACT</name>
<dbReference type="PROSITE" id="PS50026">
    <property type="entry name" value="EGF_3"/>
    <property type="match status" value="1"/>
</dbReference>
<gene>
    <name evidence="4" type="ORF">UV59_C0019G0006</name>
</gene>
<evidence type="ECO:0000313" key="5">
    <source>
        <dbReference type="Proteomes" id="UP000034543"/>
    </source>
</evidence>
<feature type="domain" description="EGF-like" evidence="3">
    <location>
        <begin position="114"/>
        <end position="157"/>
    </location>
</feature>
<keyword evidence="2" id="KW-0472">Membrane</keyword>
<organism evidence="4 5">
    <name type="scientific">Candidatus Gottesmanbacteria bacterium GW2011_GWA1_43_11</name>
    <dbReference type="NCBI Taxonomy" id="1618436"/>
    <lineage>
        <taxon>Bacteria</taxon>
        <taxon>Candidatus Gottesmaniibacteriota</taxon>
    </lineage>
</organism>
<dbReference type="Proteomes" id="UP000034543">
    <property type="component" value="Unassembled WGS sequence"/>
</dbReference>
<protein>
    <recommendedName>
        <fullName evidence="3">EGF-like domain-containing protein</fullName>
    </recommendedName>
</protein>
<evidence type="ECO:0000256" key="2">
    <source>
        <dbReference type="SAM" id="Phobius"/>
    </source>
</evidence>
<dbReference type="AlphaFoldDB" id="A0A0G1EN14"/>
<keyword evidence="2" id="KW-0812">Transmembrane</keyword>
<feature type="transmembrane region" description="Helical" evidence="2">
    <location>
        <begin position="72"/>
        <end position="92"/>
    </location>
</feature>
<sequence>MDNLSDPYQVNTDQNQPVMTTEPLVPAPGTDPQPPPAPFPDDGNGELPPVPANGFQNPLPPPPPEKKNKNRLLIAAIVLLLIITVPLVVYVAQQQQDIRQRASIVYPQCADNSYADECSNLSTGAPCLGGGTCQNTEEDGSCFCSTSSSPPPPGLCTTWPGTTCVTDATCKNNGGVAKGECLQDGALNTCCDFDEFVPTCPIVDCMTASACQSSGGSPSSVSCGSGQVCCLPGSGQCAVEGQYCGPGTDGLEGDVCCGDLNCDSQFNTCQQAAFTCVVGVGTHECTNVPEGWPCGNNGSCQIDSQGSGSECRCVGSGVGPSPTPSPSPTGCNNGNPNATTHRECVGNSCATVDNAPGVCDLEENNTCDNDSQCGGGGGNPSPTPTPQPVAQCTSIKIYQLTGDLNLPASWQLLTTQQLAALQPGTVIYITTLGGTSNGATITRARIRVNTTTWVQTLHDTVNLKPKTLTTEVNEYYLTYTIPTDGTANFTVGAEVYSPQFDTNTNPWDTNLGWR</sequence>
<proteinExistence type="predicted"/>
<comment type="caution">
    <text evidence="4">The sequence shown here is derived from an EMBL/GenBank/DDBJ whole genome shotgun (WGS) entry which is preliminary data.</text>
</comment>
<feature type="region of interest" description="Disordered" evidence="1">
    <location>
        <begin position="1"/>
        <end position="66"/>
    </location>
</feature>
<accession>A0A0G1EN14</accession>
<keyword evidence="2" id="KW-1133">Transmembrane helix</keyword>
<dbReference type="EMBL" id="LCFB01000019">
    <property type="protein sequence ID" value="KKS84431.1"/>
    <property type="molecule type" value="Genomic_DNA"/>
</dbReference>